<evidence type="ECO:0000256" key="6">
    <source>
        <dbReference type="ARBA" id="ARBA00035197"/>
    </source>
</evidence>
<dbReference type="SUPFAM" id="SSF53137">
    <property type="entry name" value="Translational machinery components"/>
    <property type="match status" value="1"/>
</dbReference>
<dbReference type="GO" id="GO:0006412">
    <property type="term" value="P:translation"/>
    <property type="evidence" value="ECO:0007669"/>
    <property type="project" value="UniProtKB-UniRule"/>
</dbReference>
<dbReference type="GO" id="GO:0022625">
    <property type="term" value="C:cytosolic large ribosomal subunit"/>
    <property type="evidence" value="ECO:0007669"/>
    <property type="project" value="TreeGrafter"/>
</dbReference>
<dbReference type="AlphaFoldDB" id="D7CVF3"/>
<keyword evidence="5 8" id="KW-0687">Ribonucleoprotein</keyword>
<dbReference type="EMBL" id="CP002049">
    <property type="protein sequence ID" value="ADI14181.1"/>
    <property type="molecule type" value="Genomic_DNA"/>
</dbReference>
<dbReference type="PANTHER" id="PTHR12899">
    <property type="entry name" value="39S RIBOSOMAL PROTEIN L18, MITOCHONDRIAL"/>
    <property type="match status" value="1"/>
</dbReference>
<keyword evidence="2 8" id="KW-0699">rRNA-binding</keyword>
<evidence type="ECO:0000313" key="9">
    <source>
        <dbReference type="EMBL" id="ADI14181.1"/>
    </source>
</evidence>
<dbReference type="InterPro" id="IPR005484">
    <property type="entry name" value="Ribosomal_uL18_bac/plant/anim"/>
</dbReference>
<dbReference type="InterPro" id="IPR057268">
    <property type="entry name" value="Ribosomal_L18"/>
</dbReference>
<dbReference type="STRING" id="649638.Trad_1054"/>
<keyword evidence="4 8" id="KW-0689">Ribosomal protein</keyword>
<evidence type="ECO:0000256" key="8">
    <source>
        <dbReference type="HAMAP-Rule" id="MF_01337"/>
    </source>
</evidence>
<dbReference type="Pfam" id="PF00861">
    <property type="entry name" value="Ribosomal_L18p"/>
    <property type="match status" value="1"/>
</dbReference>
<name>D7CVF3_TRURR</name>
<sequence length="115" mass="12725">MRPATTAERRRLRTRRRLQRPVETARLRLSVFRSAKHIYAQVIDPKRGHTIAEANSKSLGLTGNKTEQAAAVGRAVAERALAAGAKQVVFDRGSYRYHGRVKALADGAREGGLEF</sequence>
<evidence type="ECO:0000256" key="7">
    <source>
        <dbReference type="ARBA" id="ARBA00053375"/>
    </source>
</evidence>
<dbReference type="FunFam" id="3.30.420.100:FF:000001">
    <property type="entry name" value="50S ribosomal protein L18"/>
    <property type="match status" value="1"/>
</dbReference>
<proteinExistence type="inferred from homology"/>
<dbReference type="GO" id="GO:0008097">
    <property type="term" value="F:5S rRNA binding"/>
    <property type="evidence" value="ECO:0007669"/>
    <property type="project" value="TreeGrafter"/>
</dbReference>
<comment type="similarity">
    <text evidence="1 8">Belongs to the universal ribosomal protein uL18 family.</text>
</comment>
<evidence type="ECO:0000256" key="1">
    <source>
        <dbReference type="ARBA" id="ARBA00007116"/>
    </source>
</evidence>
<gene>
    <name evidence="8" type="primary">rplR</name>
    <name evidence="9" type="ordered locus">Trad_1054</name>
</gene>
<dbReference type="KEGG" id="tra:Trad_1054"/>
<dbReference type="eggNOG" id="COG0256">
    <property type="taxonomic scope" value="Bacteria"/>
</dbReference>
<dbReference type="PANTHER" id="PTHR12899:SF3">
    <property type="entry name" value="LARGE RIBOSOMAL SUBUNIT PROTEIN UL18M"/>
    <property type="match status" value="1"/>
</dbReference>
<comment type="function">
    <text evidence="7 8">This is one of the proteins that bind and probably mediate the attachment of the 5S RNA into the large ribosomal subunit, where it forms part of the central protuberance.</text>
</comment>
<dbReference type="OrthoDB" id="9810939at2"/>
<accession>D7CVF3</accession>
<reference evidence="9 10" key="2">
    <citation type="journal article" date="2011" name="Stand. Genomic Sci.">
        <title>Complete genome sequence of Truepera radiovictrix type strain (RQ-24).</title>
        <authorList>
            <person name="Ivanova N."/>
            <person name="Rohde C."/>
            <person name="Munk C."/>
            <person name="Nolan M."/>
            <person name="Lucas S."/>
            <person name="Del Rio T.G."/>
            <person name="Tice H."/>
            <person name="Deshpande S."/>
            <person name="Cheng J.F."/>
            <person name="Tapia R."/>
            <person name="Han C."/>
            <person name="Goodwin L."/>
            <person name="Pitluck S."/>
            <person name="Liolios K."/>
            <person name="Mavromatis K."/>
            <person name="Mikhailova N."/>
            <person name="Pati A."/>
            <person name="Chen A."/>
            <person name="Palaniappan K."/>
            <person name="Land M."/>
            <person name="Hauser L."/>
            <person name="Chang Y.J."/>
            <person name="Jeffries C.D."/>
            <person name="Brambilla E."/>
            <person name="Rohde M."/>
            <person name="Goker M."/>
            <person name="Tindall B.J."/>
            <person name="Woyke T."/>
            <person name="Bristow J."/>
            <person name="Eisen J.A."/>
            <person name="Markowitz V."/>
            <person name="Hugenholtz P."/>
            <person name="Kyrpides N.C."/>
            <person name="Klenk H.P."/>
            <person name="Lapidus A."/>
        </authorList>
    </citation>
    <scope>NUCLEOTIDE SEQUENCE [LARGE SCALE GENOMIC DNA]</scope>
    <source>
        <strain evidence="10">DSM 17093 / CIP 108686 / LMG 22925 / RQ-24</strain>
    </source>
</reference>
<reference evidence="10" key="1">
    <citation type="submission" date="2010-05" db="EMBL/GenBank/DDBJ databases">
        <title>The complete genome of Truepera radiovictris DSM 17093.</title>
        <authorList>
            <consortium name="US DOE Joint Genome Institute (JGI-PGF)"/>
            <person name="Lucas S."/>
            <person name="Copeland A."/>
            <person name="Lapidus A."/>
            <person name="Glavina del Rio T."/>
            <person name="Dalin E."/>
            <person name="Tice H."/>
            <person name="Bruce D."/>
            <person name="Goodwin L."/>
            <person name="Pitluck S."/>
            <person name="Kyrpides N."/>
            <person name="Mavromatis K."/>
            <person name="Ovchinnikova G."/>
            <person name="Munk A.C."/>
            <person name="Detter J.C."/>
            <person name="Han C."/>
            <person name="Tapia R."/>
            <person name="Land M."/>
            <person name="Hauser L."/>
            <person name="Markowitz V."/>
            <person name="Cheng J.-F."/>
            <person name="Hugenholtz P."/>
            <person name="Woyke T."/>
            <person name="Wu D."/>
            <person name="Tindall B."/>
            <person name="Pomrenke H.G."/>
            <person name="Brambilla E."/>
            <person name="Klenk H.-P."/>
            <person name="Eisen J.A."/>
        </authorList>
    </citation>
    <scope>NUCLEOTIDE SEQUENCE [LARGE SCALE GENOMIC DNA]</scope>
    <source>
        <strain evidence="10">DSM 17093 / CIP 108686 / LMG 22925 / RQ-24</strain>
    </source>
</reference>
<comment type="subunit">
    <text evidence="8">Part of the 50S ribosomal subunit; part of the 5S rRNA/L5/L18/L25 subcomplex. Contacts the 5S and 23S rRNAs.</text>
</comment>
<evidence type="ECO:0000256" key="2">
    <source>
        <dbReference type="ARBA" id="ARBA00022730"/>
    </source>
</evidence>
<protein>
    <recommendedName>
        <fullName evidence="6 8">Large ribosomal subunit protein uL18</fullName>
    </recommendedName>
</protein>
<dbReference type="CDD" id="cd00432">
    <property type="entry name" value="Ribosomal_L18_L5e"/>
    <property type="match status" value="1"/>
</dbReference>
<evidence type="ECO:0000256" key="3">
    <source>
        <dbReference type="ARBA" id="ARBA00022884"/>
    </source>
</evidence>
<dbReference type="RefSeq" id="WP_013177552.1">
    <property type="nucleotide sequence ID" value="NC_014221.1"/>
</dbReference>
<keyword evidence="3 8" id="KW-0694">RNA-binding</keyword>
<evidence type="ECO:0000256" key="4">
    <source>
        <dbReference type="ARBA" id="ARBA00022980"/>
    </source>
</evidence>
<dbReference type="InterPro" id="IPR004389">
    <property type="entry name" value="Ribosomal_uL18_bac-type"/>
</dbReference>
<dbReference type="Proteomes" id="UP000000379">
    <property type="component" value="Chromosome"/>
</dbReference>
<dbReference type="HAMAP" id="MF_01337_B">
    <property type="entry name" value="Ribosomal_uL18_B"/>
    <property type="match status" value="1"/>
</dbReference>
<dbReference type="NCBIfam" id="TIGR00060">
    <property type="entry name" value="L18_bact"/>
    <property type="match status" value="1"/>
</dbReference>
<dbReference type="Gene3D" id="3.30.420.100">
    <property type="match status" value="1"/>
</dbReference>
<keyword evidence="10" id="KW-1185">Reference proteome</keyword>
<dbReference type="GO" id="GO:0003735">
    <property type="term" value="F:structural constituent of ribosome"/>
    <property type="evidence" value="ECO:0007669"/>
    <property type="project" value="InterPro"/>
</dbReference>
<evidence type="ECO:0000313" key="10">
    <source>
        <dbReference type="Proteomes" id="UP000000379"/>
    </source>
</evidence>
<evidence type="ECO:0000256" key="5">
    <source>
        <dbReference type="ARBA" id="ARBA00023274"/>
    </source>
</evidence>
<dbReference type="HOGENOM" id="CLU_098841_0_1_0"/>
<organism evidence="9 10">
    <name type="scientific">Truepera radiovictrix (strain DSM 17093 / CIP 108686 / LMG 22925 / RQ-24)</name>
    <dbReference type="NCBI Taxonomy" id="649638"/>
    <lineage>
        <taxon>Bacteria</taxon>
        <taxon>Thermotogati</taxon>
        <taxon>Deinococcota</taxon>
        <taxon>Deinococci</taxon>
        <taxon>Trueperales</taxon>
        <taxon>Trueperaceae</taxon>
        <taxon>Truepera</taxon>
    </lineage>
</organism>